<sequence>MATPNSSPATQSQLSTSLSDLVHNYKTTTSSRIKLIDSFLLFFLVSGVLTFAYRVLITSYPYYAFAGGFGAFVGQFCLLAGLRAQVSPGRDIEFKEVSEKRAFADFCAASVVLHVFTFNFLG</sequence>
<comment type="caution">
    <text evidence="8">Lacks conserved residue(s) required for the propagation of feature annotation.</text>
</comment>
<dbReference type="Proteomes" id="UP001182556">
    <property type="component" value="Unassembled WGS sequence"/>
</dbReference>
<feature type="transmembrane region" description="Helical" evidence="8">
    <location>
        <begin position="62"/>
        <end position="82"/>
    </location>
</feature>
<dbReference type="GO" id="GO:0006487">
    <property type="term" value="P:protein N-linked glycosylation"/>
    <property type="evidence" value="ECO:0007669"/>
    <property type="project" value="TreeGrafter"/>
</dbReference>
<dbReference type="Pfam" id="PF02109">
    <property type="entry name" value="DAD"/>
    <property type="match status" value="1"/>
</dbReference>
<keyword evidence="7 8" id="KW-0472">Membrane</keyword>
<gene>
    <name evidence="9" type="ORF">DB88DRAFT_100092</name>
</gene>
<evidence type="ECO:0000256" key="5">
    <source>
        <dbReference type="ARBA" id="ARBA00022824"/>
    </source>
</evidence>
<name>A0AAD9FQ09_PAPLA</name>
<evidence type="ECO:0000313" key="10">
    <source>
        <dbReference type="Proteomes" id="UP001182556"/>
    </source>
</evidence>
<organism evidence="9 10">
    <name type="scientific">Papiliotrema laurentii</name>
    <name type="common">Cryptococcus laurentii</name>
    <dbReference type="NCBI Taxonomy" id="5418"/>
    <lineage>
        <taxon>Eukaryota</taxon>
        <taxon>Fungi</taxon>
        <taxon>Dikarya</taxon>
        <taxon>Basidiomycota</taxon>
        <taxon>Agaricomycotina</taxon>
        <taxon>Tremellomycetes</taxon>
        <taxon>Tremellales</taxon>
        <taxon>Rhynchogastremaceae</taxon>
        <taxon>Papiliotrema</taxon>
    </lineage>
</organism>
<keyword evidence="6 8" id="KW-1133">Transmembrane helix</keyword>
<evidence type="ECO:0000313" key="9">
    <source>
        <dbReference type="EMBL" id="KAK1921372.1"/>
    </source>
</evidence>
<comment type="subcellular location">
    <subcellularLocation>
        <location evidence="1 8">Endoplasmic reticulum membrane</location>
        <topology evidence="1 8">Multi-pass membrane protein</topology>
    </subcellularLocation>
</comment>
<evidence type="ECO:0000256" key="2">
    <source>
        <dbReference type="ARBA" id="ARBA00004922"/>
    </source>
</evidence>
<dbReference type="EMBL" id="JAODAN010000011">
    <property type="protein sequence ID" value="KAK1921372.1"/>
    <property type="molecule type" value="Genomic_DNA"/>
</dbReference>
<comment type="pathway">
    <text evidence="2 8">Protein modification; protein glycosylation.</text>
</comment>
<reference evidence="9" key="1">
    <citation type="submission" date="2023-02" db="EMBL/GenBank/DDBJ databases">
        <title>Identification and recombinant expression of a fungal hydrolase from Papiliotrema laurentii that hydrolyzes apple cutin and clears colloidal polyester polyurethane.</title>
        <authorList>
            <consortium name="DOE Joint Genome Institute"/>
            <person name="Roman V.A."/>
            <person name="Bojanowski C."/>
            <person name="Crable B.R."/>
            <person name="Wagner D.N."/>
            <person name="Hung C.S."/>
            <person name="Nadeau L.J."/>
            <person name="Schratz L."/>
            <person name="Haridas S."/>
            <person name="Pangilinan J."/>
            <person name="Lipzen A."/>
            <person name="Na H."/>
            <person name="Yan M."/>
            <person name="Ng V."/>
            <person name="Grigoriev I.V."/>
            <person name="Spatafora J.W."/>
            <person name="Barlow D."/>
            <person name="Biffinger J."/>
            <person name="Kelley-Loughnane N."/>
            <person name="Varaljay V.A."/>
            <person name="Crookes-Goodson W.J."/>
        </authorList>
    </citation>
    <scope>NUCLEOTIDE SEQUENCE</scope>
    <source>
        <strain evidence="9">5307AH</strain>
    </source>
</reference>
<comment type="caution">
    <text evidence="9">The sequence shown here is derived from an EMBL/GenBank/DDBJ whole genome shotgun (WGS) entry which is preliminary data.</text>
</comment>
<evidence type="ECO:0000256" key="3">
    <source>
        <dbReference type="ARBA" id="ARBA00009386"/>
    </source>
</evidence>
<dbReference type="PIRSF" id="PIRSF005588">
    <property type="entry name" value="DAD"/>
    <property type="match status" value="1"/>
</dbReference>
<comment type="function">
    <text evidence="8">Subunit of the oligosaccharyl transferase (OST) complex that catalyzes the initial transfer of a defined glycan (Glc(3)Man(9)GlcNAc(2) in eukaryotes) from the lipid carrier dolichol-pyrophosphate to an asparagine residue within an Asn-X-Ser/Thr consensus motif in nascent polypeptide chains, the first step in protein N-glycosylation. N-glycosylation occurs cotranslationally and the complex associates with the Sec61 complex at the channel-forming translocon complex that mediates protein translocation across the endoplasmic reticulum (ER). All subunits are required for a maximal enzyme activity.</text>
</comment>
<evidence type="ECO:0000256" key="7">
    <source>
        <dbReference type="ARBA" id="ARBA00023136"/>
    </source>
</evidence>
<dbReference type="InterPro" id="IPR003038">
    <property type="entry name" value="DAD/Ost2"/>
</dbReference>
<keyword evidence="5 8" id="KW-0256">Endoplasmic reticulum</keyword>
<feature type="transmembrane region" description="Helical" evidence="8">
    <location>
        <begin position="35"/>
        <end position="56"/>
    </location>
</feature>
<dbReference type="PANTHER" id="PTHR10705">
    <property type="entry name" value="DOLICHYL-DIPHOSPHOOLIGOSACCHARIDE--PROTEIN GLYCOSYLTRANSFERASE SUBUNIT DAD1"/>
    <property type="match status" value="1"/>
</dbReference>
<keyword evidence="4 8" id="KW-0812">Transmembrane</keyword>
<accession>A0AAD9FQ09</accession>
<evidence type="ECO:0000256" key="4">
    <source>
        <dbReference type="ARBA" id="ARBA00022692"/>
    </source>
</evidence>
<keyword evidence="10" id="KW-1185">Reference proteome</keyword>
<evidence type="ECO:0000256" key="1">
    <source>
        <dbReference type="ARBA" id="ARBA00004477"/>
    </source>
</evidence>
<evidence type="ECO:0000256" key="6">
    <source>
        <dbReference type="ARBA" id="ARBA00022989"/>
    </source>
</evidence>
<dbReference type="PANTHER" id="PTHR10705:SF0">
    <property type="entry name" value="DOLICHYL-DIPHOSPHOOLIGOSACCHARIDE--PROTEIN GLYCOSYLTRANSFERASE SUBUNIT DAD1"/>
    <property type="match status" value="1"/>
</dbReference>
<comment type="subunit">
    <text evidence="8">Component of the oligosaccharyltransferase (OST) complex.</text>
</comment>
<evidence type="ECO:0000256" key="8">
    <source>
        <dbReference type="RuleBase" id="RU361136"/>
    </source>
</evidence>
<dbReference type="AlphaFoldDB" id="A0AAD9FQ09"/>
<comment type="similarity">
    <text evidence="3 8">Belongs to the DAD/OST2 family.</text>
</comment>
<dbReference type="GO" id="GO:0008250">
    <property type="term" value="C:oligosaccharyltransferase complex"/>
    <property type="evidence" value="ECO:0007669"/>
    <property type="project" value="InterPro"/>
</dbReference>
<proteinExistence type="inferred from homology"/>
<protein>
    <recommendedName>
        <fullName evidence="8">Dolichyl-diphosphooligosaccharide--protein glycosyltransferase subunit OST2</fullName>
        <shortName evidence="8">Oligosaccharyl transferase subunit OST2</shortName>
    </recommendedName>
</protein>